<dbReference type="InterPro" id="IPR052340">
    <property type="entry name" value="RNase_Y/CdgJ"/>
</dbReference>
<dbReference type="RefSeq" id="WP_344806965.1">
    <property type="nucleotide sequence ID" value="NZ_BAABBO010000011.1"/>
</dbReference>
<dbReference type="PANTHER" id="PTHR33525">
    <property type="match status" value="1"/>
</dbReference>
<dbReference type="PANTHER" id="PTHR33525:SF6">
    <property type="entry name" value="HDOD DOMAIN-CONTAINING PROTEIN"/>
    <property type="match status" value="1"/>
</dbReference>
<proteinExistence type="predicted"/>
<protein>
    <submittedName>
        <fullName evidence="2">HDOD domain-containing protein</fullName>
    </submittedName>
</protein>
<sequence>MRIGHMTIEMNAEQIEKVLQGIKIPPQPQILVDIQMEQIMPNPDITQIARLIRRDVGLAGTILKVVNSPFYGIKSHITSIEQAVALLGLTSVVNIVNGISIKGSMSDAQITELTKFWDTTSDVASIAASIARKVGYHSPDEAYLLGLFHNCGIPLMMLRYPNYKDLQIRAYADPHKRITEWENEQIQTNHAVVGYYTGRAWNLPAELCQIIAEHHRVDAEYFTEESGPHQRKALTAILKTAEHLAGNHLKLGNQTEDHEWDRIHEAVLELLGLSSYDLDEMTDSLGDSGLI</sequence>
<dbReference type="InterPro" id="IPR013976">
    <property type="entry name" value="HDOD"/>
</dbReference>
<comment type="caution">
    <text evidence="2">The sequence shown here is derived from an EMBL/GenBank/DDBJ whole genome shotgun (WGS) entry which is preliminary data.</text>
</comment>
<evidence type="ECO:0000313" key="3">
    <source>
        <dbReference type="Proteomes" id="UP001501337"/>
    </source>
</evidence>
<dbReference type="SUPFAM" id="SSF109604">
    <property type="entry name" value="HD-domain/PDEase-like"/>
    <property type="match status" value="1"/>
</dbReference>
<keyword evidence="3" id="KW-1185">Reference proteome</keyword>
<organism evidence="2 3">
    <name type="scientific">Allohahella marinimesophila</name>
    <dbReference type="NCBI Taxonomy" id="1054972"/>
    <lineage>
        <taxon>Bacteria</taxon>
        <taxon>Pseudomonadati</taxon>
        <taxon>Pseudomonadota</taxon>
        <taxon>Gammaproteobacteria</taxon>
        <taxon>Oceanospirillales</taxon>
        <taxon>Hahellaceae</taxon>
        <taxon>Allohahella</taxon>
    </lineage>
</organism>
<evidence type="ECO:0000313" key="2">
    <source>
        <dbReference type="EMBL" id="GAA3966648.1"/>
    </source>
</evidence>
<evidence type="ECO:0000259" key="1">
    <source>
        <dbReference type="PROSITE" id="PS51833"/>
    </source>
</evidence>
<dbReference type="Gene3D" id="1.10.3210.10">
    <property type="entry name" value="Hypothetical protein af1432"/>
    <property type="match status" value="1"/>
</dbReference>
<dbReference type="PROSITE" id="PS51833">
    <property type="entry name" value="HDOD"/>
    <property type="match status" value="1"/>
</dbReference>
<name>A0ABP7PJD5_9GAMM</name>
<accession>A0ABP7PJD5</accession>
<feature type="domain" description="HDOD" evidence="1">
    <location>
        <begin position="24"/>
        <end position="217"/>
    </location>
</feature>
<reference evidence="3" key="1">
    <citation type="journal article" date="2019" name="Int. J. Syst. Evol. Microbiol.">
        <title>The Global Catalogue of Microorganisms (GCM) 10K type strain sequencing project: providing services to taxonomists for standard genome sequencing and annotation.</title>
        <authorList>
            <consortium name="The Broad Institute Genomics Platform"/>
            <consortium name="The Broad Institute Genome Sequencing Center for Infectious Disease"/>
            <person name="Wu L."/>
            <person name="Ma J."/>
        </authorList>
    </citation>
    <scope>NUCLEOTIDE SEQUENCE [LARGE SCALE GENOMIC DNA]</scope>
    <source>
        <strain evidence="3">JCM 17555</strain>
    </source>
</reference>
<dbReference type="EMBL" id="BAABBO010000011">
    <property type="protein sequence ID" value="GAA3966648.1"/>
    <property type="molecule type" value="Genomic_DNA"/>
</dbReference>
<dbReference type="Proteomes" id="UP001501337">
    <property type="component" value="Unassembled WGS sequence"/>
</dbReference>
<gene>
    <name evidence="2" type="ORF">GCM10022278_25630</name>
</gene>
<dbReference type="Pfam" id="PF08668">
    <property type="entry name" value="HDOD"/>
    <property type="match status" value="1"/>
</dbReference>